<dbReference type="OrthoDB" id="7362982at2"/>
<dbReference type="Gene3D" id="3.40.30.10">
    <property type="entry name" value="Glutaredoxin"/>
    <property type="match status" value="1"/>
</dbReference>
<sequence length="120" mass="13175">MLSAFAALWLGHGAGAQTAELVMVEQHGCHWCEAWNAEVAAIYPKTAEGRFAPLRRIDLRAPVPMDLSLDGRAVFTPTFILVQDGRELARMEGYGGDELFWWGLSALLAEHTDFKGGEGE</sequence>
<comment type="caution">
    <text evidence="1">The sequence shown here is derived from an EMBL/GenBank/DDBJ whole genome shotgun (WGS) entry which is preliminary data.</text>
</comment>
<evidence type="ECO:0000313" key="2">
    <source>
        <dbReference type="Proteomes" id="UP000245680"/>
    </source>
</evidence>
<dbReference type="EMBL" id="QGKU01000038">
    <property type="protein sequence ID" value="PWR02401.1"/>
    <property type="molecule type" value="Genomic_DNA"/>
</dbReference>
<dbReference type="AlphaFoldDB" id="A0A2V2LEV0"/>
<accession>A0A2V2LEV0</accession>
<keyword evidence="2" id="KW-1185">Reference proteome</keyword>
<reference evidence="1 2" key="1">
    <citation type="submission" date="2018-05" db="EMBL/GenBank/DDBJ databases">
        <title>Rhodobacteraceae gen. nov., sp. nov. isolated from sea water.</title>
        <authorList>
            <person name="Ren Y."/>
        </authorList>
    </citation>
    <scope>NUCLEOTIDE SEQUENCE [LARGE SCALE GENOMIC DNA]</scope>
    <source>
        <strain evidence="1 2">TG-679</strain>
    </source>
</reference>
<dbReference type="RefSeq" id="WP_109812070.1">
    <property type="nucleotide sequence ID" value="NZ_QGKU01000038.1"/>
</dbReference>
<gene>
    <name evidence="1" type="ORF">DKT77_11870</name>
</gene>
<proteinExistence type="predicted"/>
<dbReference type="Proteomes" id="UP000245680">
    <property type="component" value="Unassembled WGS sequence"/>
</dbReference>
<protein>
    <recommendedName>
        <fullName evidence="3">Thioredoxin family protein</fullName>
    </recommendedName>
</protein>
<name>A0A2V2LEV0_9RHOB</name>
<evidence type="ECO:0000313" key="1">
    <source>
        <dbReference type="EMBL" id="PWR02401.1"/>
    </source>
</evidence>
<dbReference type="SUPFAM" id="SSF52833">
    <property type="entry name" value="Thioredoxin-like"/>
    <property type="match status" value="1"/>
</dbReference>
<dbReference type="InterPro" id="IPR036249">
    <property type="entry name" value="Thioredoxin-like_sf"/>
</dbReference>
<evidence type="ECO:0008006" key="3">
    <source>
        <dbReference type="Google" id="ProtNLM"/>
    </source>
</evidence>
<organism evidence="1 2">
    <name type="scientific">Meridianimarinicoccus roseus</name>
    <dbReference type="NCBI Taxonomy" id="2072018"/>
    <lineage>
        <taxon>Bacteria</taxon>
        <taxon>Pseudomonadati</taxon>
        <taxon>Pseudomonadota</taxon>
        <taxon>Alphaproteobacteria</taxon>
        <taxon>Rhodobacterales</taxon>
        <taxon>Paracoccaceae</taxon>
        <taxon>Meridianimarinicoccus</taxon>
    </lineage>
</organism>